<dbReference type="Proteomes" id="UP001528850">
    <property type="component" value="Unassembled WGS sequence"/>
</dbReference>
<evidence type="ECO:0000313" key="2">
    <source>
        <dbReference type="Proteomes" id="UP001528850"/>
    </source>
</evidence>
<dbReference type="EMBL" id="JARJJS010000001">
    <property type="protein sequence ID" value="MDF4024028.1"/>
    <property type="molecule type" value="Genomic_DNA"/>
</dbReference>
<dbReference type="Pfam" id="PF04393">
    <property type="entry name" value="DUF535"/>
    <property type="match status" value="1"/>
</dbReference>
<dbReference type="PANTHER" id="PTHR38785">
    <property type="entry name" value="HOMOLOG OF VIRK"/>
    <property type="match status" value="1"/>
</dbReference>
<sequence length="312" mass="35082">MSHPGVSTVLSAHLSHLHASLHHRNDWHSRPRTRALRYVIRSLYAPRLHDRWMAMLFSDALSPLLARDTHLFERWQHRWVSRGFSRRQKLRLLLDHYAYLPTLLGPEALASLGRGERINVARTSLKDGRELRVFLAAPILRCLEGELVIGLSLDHEPVVSMTLTLCPDAGYVLVGCVQGARSETTLTDIRAITRACHGLRPKDLLLSMVRVIARKVGVPTVRGPGNRAHVFGNTTRVKACYDTFWLEAGAMRGDDGLFGTPSDEPVRSIARVDSKHRSAFRARENLRHDLSVQVAYALAVHASSAAYHRKRP</sequence>
<proteinExistence type="predicted"/>
<evidence type="ECO:0000313" key="1">
    <source>
        <dbReference type="EMBL" id="MDF4024028.1"/>
    </source>
</evidence>
<gene>
    <name evidence="1" type="ORF">P3W24_03440</name>
</gene>
<reference evidence="1 2" key="1">
    <citation type="journal article" date="2024" name="Curr. Microbiol.">
        <title>Luteibacter sahnii sp. nov., A Novel Yellow-Colored Xanthomonadin Pigment Producing Probiotic Bacterium from Healthy Rice Seed Microbiome.</title>
        <authorList>
            <person name="Jaiswal G."/>
            <person name="Rana R."/>
            <person name="Nayak P.K."/>
            <person name="Chouhan R."/>
            <person name="Gandhi S.G."/>
            <person name="Patel H.K."/>
            <person name="Patil P.B."/>
        </authorList>
    </citation>
    <scope>NUCLEOTIDE SEQUENCE [LARGE SCALE GENOMIC DNA]</scope>
    <source>
        <strain evidence="1 2">PPL201</strain>
    </source>
</reference>
<comment type="caution">
    <text evidence="1">The sequence shown here is derived from an EMBL/GenBank/DDBJ whole genome shotgun (WGS) entry which is preliminary data.</text>
</comment>
<organism evidence="1 2">
    <name type="scientific">Luteibacter sahnii</name>
    <dbReference type="NCBI Taxonomy" id="3021977"/>
    <lineage>
        <taxon>Bacteria</taxon>
        <taxon>Pseudomonadati</taxon>
        <taxon>Pseudomonadota</taxon>
        <taxon>Gammaproteobacteria</taxon>
        <taxon>Lysobacterales</taxon>
        <taxon>Rhodanobacteraceae</taxon>
        <taxon>Luteibacter</taxon>
    </lineage>
</organism>
<dbReference type="PANTHER" id="PTHR38785:SF1">
    <property type="entry name" value="HOMOLOG OF VIRK"/>
    <property type="match status" value="1"/>
</dbReference>
<keyword evidence="2" id="KW-1185">Reference proteome</keyword>
<name>A0ABT6B832_9GAMM</name>
<dbReference type="InterPro" id="IPR007488">
    <property type="entry name" value="DUF535"/>
</dbReference>
<accession>A0ABT6B832</accession>
<protein>
    <submittedName>
        <fullName evidence="1">DUF535 family protein</fullName>
    </submittedName>
</protein>